<proteinExistence type="predicted"/>
<keyword evidence="4" id="KW-1185">Reference proteome</keyword>
<evidence type="ECO:0000256" key="1">
    <source>
        <dbReference type="SAM" id="SignalP"/>
    </source>
</evidence>
<dbReference type="InterPro" id="IPR006644">
    <property type="entry name" value="Cadg"/>
</dbReference>
<dbReference type="Proteomes" id="UP001445268">
    <property type="component" value="Chromosome"/>
</dbReference>
<dbReference type="PROSITE" id="PS50853">
    <property type="entry name" value="FN3"/>
    <property type="match status" value="1"/>
</dbReference>
<reference evidence="3 4" key="1">
    <citation type="submission" date="2024-04" db="EMBL/GenBank/DDBJ databases">
        <title>Marinobacter sp. SBY-1.</title>
        <authorList>
            <person name="Pan C."/>
        </authorList>
    </citation>
    <scope>NUCLEOTIDE SEQUENCE [LARGE SCALE GENOMIC DNA]</scope>
    <source>
        <strain evidence="3 4">SBY-1</strain>
    </source>
</reference>
<dbReference type="SUPFAM" id="SSF51126">
    <property type="entry name" value="Pectin lyase-like"/>
    <property type="match status" value="2"/>
</dbReference>
<dbReference type="EMBL" id="CP152380">
    <property type="protein sequence ID" value="XAF53106.1"/>
    <property type="molecule type" value="Genomic_DNA"/>
</dbReference>
<dbReference type="InterPro" id="IPR003961">
    <property type="entry name" value="FN3_dom"/>
</dbReference>
<keyword evidence="1" id="KW-0732">Signal</keyword>
<name>A0ABZ3E0X8_9GAMM</name>
<evidence type="ECO:0000259" key="2">
    <source>
        <dbReference type="PROSITE" id="PS50853"/>
    </source>
</evidence>
<dbReference type="Gene3D" id="2.60.40.10">
    <property type="entry name" value="Immunoglobulins"/>
    <property type="match status" value="8"/>
</dbReference>
<dbReference type="SMART" id="SM00736">
    <property type="entry name" value="CADG"/>
    <property type="match status" value="3"/>
</dbReference>
<feature type="signal peptide" evidence="1">
    <location>
        <begin position="1"/>
        <end position="24"/>
    </location>
</feature>
<protein>
    <submittedName>
        <fullName evidence="3">Ig domain-containing protein</fullName>
    </submittedName>
</protein>
<dbReference type="InterPro" id="IPR036116">
    <property type="entry name" value="FN3_sf"/>
</dbReference>
<feature type="domain" description="Fibronectin type-III" evidence="2">
    <location>
        <begin position="823"/>
        <end position="930"/>
    </location>
</feature>
<dbReference type="InterPro" id="IPR011050">
    <property type="entry name" value="Pectin_lyase_fold/virulence"/>
</dbReference>
<feature type="chain" id="PRO_5045506896" evidence="1">
    <location>
        <begin position="25"/>
        <end position="2267"/>
    </location>
</feature>
<evidence type="ECO:0000313" key="4">
    <source>
        <dbReference type="Proteomes" id="UP001445268"/>
    </source>
</evidence>
<evidence type="ECO:0000313" key="3">
    <source>
        <dbReference type="EMBL" id="XAF53106.1"/>
    </source>
</evidence>
<gene>
    <name evidence="3" type="ORF">AAGT77_14430</name>
</gene>
<dbReference type="SUPFAM" id="SSF49265">
    <property type="entry name" value="Fibronectin type III"/>
    <property type="match status" value="1"/>
</dbReference>
<dbReference type="InterPro" id="IPR013783">
    <property type="entry name" value="Ig-like_fold"/>
</dbReference>
<accession>A0ABZ3E0X8</accession>
<dbReference type="InterPro" id="IPR015919">
    <property type="entry name" value="Cadherin-like_sf"/>
</dbReference>
<sequence>MKWMRVVGYWWFAWMALFAAQVHAQESLCAVVKIEIAQELTLERQAFEANMRITNSLDSMALEQVKIDILFEDSDGNPVLASSDPNNDSASFFISLDDYAGINSVETGDNGSLVDGKIDPADVADLRWLIVPTAGAGGDDGAGRLYYVGAKLSFTFGGETQTMEVAPDTIVVKPQPNLTLDYFLPSEVNGDNPFTPEIEPVEPYNLGVRLSNKGSGPARAVKIQSAQPKIVENELGLLVDFRITGSFINDSPANKTLLLNFGDIAAKSNATGRWIMETSLTGRFTEFAATFSHVDEYGGALTSLIEAVNTHFLLRDVIVDLPGRDSVRDFLAQDGSITRVYESQRTGVNLADCTDCLAVTSLTGALSGPVASGSGVNRTLTASATAGPVHIKLPDPYEGDELLTGVVRADGKVLNPANYWLSKSIKDDKIHYDYFVNVFDTQGGASYTLTFGGTPSVNRPPVIQHIASYTTYETGQVGFLVQASDPDKTTPVLMASNLPAGASFEDKGNGQGVFSWFPQIGQAGSYTLEFAATDGELNAVRATTVIVFPNDDRDGDGMPDVWELEHFGDLSRDGTGDYDGDGISDLDEYLRDSDPTVAEVAPARPQLYSPAYGAEVTTLAPKLQIINGDHGNIGSVDYTFEVYENESMTRQLARIEGVAEGVDTTELVLDSSALSGSTLKDNTHYFWRVNARTAAGASEWVNGRFFVNTVNDAPSAFSLSKPSDQTLVDTLTPTLITNNSADIDGDTLTYSFQVFAEDDIDFSNPVAEVTGLAQGNQGQTAWTVSTPLVNGQLYFWIAIATDEHGAETIADPASFIVSTSNLAPHAPAVSSPSEGEVVMGSSATLVVNNAFDPERQSLEYWFELDEVNTFDSPAKQTSGAIGEGSTTTSWTVEGLVEGRTYYWRAKADDGSAQSPWVASAFRMYTDAQPPEVPTLDNPAPDAWVEVLAPTLSVHMAMDPNGDEVSYQFELYSDELQENLVASTTTSELSWDRTSPLQNHQYYYWRARAVDTGGLASGWSDLQRFFINEDGIDDAPTMRFVLPDQAIDTYGGNIKIQWVDNDPDSNALINLYYNESNLIAADIPEDPDGEGDVYIWNIDELPPGTYQLSAVIRDASTEVHAQACCVIRKSEREVAARVTALTDPVTDESGLMVAEFEVVLDGAPRAGSTVLMNLSVSDASEGEILADRTYLEFTPDNWSVPQIVRVRGKDDCSVDGDQRYHLQFSPAISTDPTFDGTVTPAVPLTNLDNEIAGASLSVCGFQLQSVQVIGDRTHFVYSARLNNHGLGIGGAKAAASTAAGNLSLVSGLPLSFPAVAEGQSAWSSGTFVVSSAGTQEPNLGALTWSIEAKRPTVESVAPSEGEEGKLYSYQVRASGGPDDVFTFTLVDAPDGMVIDPVSGLIEWTPATGQHGPRTVVVEVRDQSGGIARQTFIVDVAEDTSTPRIITVDTNPAGDADYRSLSDALSGLSGTFARPVVIHARATSGQDDTVAVSISGFEPTSEKPLTIVLEEGYKLAVEASSSQGWAMILRAPHVTLRGEGGSIRFRNNGIDNTSAIAIQEQPEGSVVILDGLRLQGELTGDPVNSVGIAAGDPKAIHVLRNNQVVGFNGRNASAGLFVGGTAYVYNNTLVESTVGIRLESLNARVFNNLATGNGQDYSGAADVWTMTGHNVSSDASSPDEHYRNREVAFIDDANGQYALAPWDEDAAGQGMDLSSADFYPFADDIRRQVRTSPWDVGAHTVGEVSNWPPFINSSAIVTAEEDTDYQYAVEASDNDGDALTYRLAKAPSGMAINSTSGLITWRPSSEQVGDFTVQVEVTDGRGGIAQQQFVLVVSPANSGGARLVVVDTDPQSKADYRSLAEAVSAETGELSQPLLIRARATTGLKETAPVVIEGIGTSDENPLTVVLEDGFELNVSALSDSVHAISIRNNHVRIRGEGGRILVHNNGYEDVAGVVVDGQSDGSTIMLDNLRVSGAITGEPAKATGILARDPNAIYVLRNNLVSGFTGSYTNHGLYVAGAAFIYNNTLVANRYGLRVEAGNAVAYNNLAVGNVEDFVSWQNQWSVTGHNVSSDGSSPDADYRNRIVSFADPAAGNYALAPWDDAARGKALDLSGTEFFPFNVDAALKVRTNPWDIGALSVGEVNNWPPFISSEPVVEAMEEEPYRYEVLATDQDGDTLTYTLVSAPEGMTIQSDSGVIEWVPSVGQQGEAHVVVSVGDGFGGVAQQEFSITVAAAPEPEEPDEPTSIWEQIQKALQDLLDRLLSGRWFNW</sequence>
<dbReference type="Pfam" id="PF05345">
    <property type="entry name" value="He_PIG"/>
    <property type="match status" value="4"/>
</dbReference>
<organism evidence="3 4">
    <name type="scientific">Marinobacter alkaliphilus</name>
    <dbReference type="NCBI Taxonomy" id="254719"/>
    <lineage>
        <taxon>Bacteria</taxon>
        <taxon>Pseudomonadati</taxon>
        <taxon>Pseudomonadota</taxon>
        <taxon>Gammaproteobacteria</taxon>
        <taxon>Pseudomonadales</taxon>
        <taxon>Marinobacteraceae</taxon>
        <taxon>Marinobacter</taxon>
    </lineage>
</organism>
<dbReference type="RefSeq" id="WP_342631023.1">
    <property type="nucleotide sequence ID" value="NZ_CP152380.1"/>
</dbReference>
<dbReference type="SUPFAM" id="SSF49313">
    <property type="entry name" value="Cadherin-like"/>
    <property type="match status" value="4"/>
</dbReference>